<comment type="similarity">
    <text evidence="1">Belongs to the UDP-glycosyltransferase family.</text>
</comment>
<accession>A0A6J1HR84</accession>
<evidence type="ECO:0000256" key="1">
    <source>
        <dbReference type="ARBA" id="ARBA00009995"/>
    </source>
</evidence>
<protein>
    <submittedName>
        <fullName evidence="4">7-deoxyloganetin glucosyltransferase-like</fullName>
    </submittedName>
</protein>
<reference evidence="4" key="1">
    <citation type="submission" date="2025-08" db="UniProtKB">
        <authorList>
            <consortium name="RefSeq"/>
        </authorList>
    </citation>
    <scope>IDENTIFICATION</scope>
    <source>
        <tissue evidence="4">Young leaves</tissue>
    </source>
</reference>
<sequence length="491" mass="55450">MSSFGMVENQKPHAMLVPHPSQGHITPMLKLAKLLHHKGFHITFVNTQHNHSRLLKSQGANSLDRLPDFHFRAIPDGMPSSDSDAAQDVPSLCYSISHNCLAPLYDLILDINSNSTHDLPEVSCIIGDGIMTFTIVAARRFRIPIASFWTASACSFLGYMQYDKLVQLGLVPFKDEKFLTNGDLETTIEWIPPMQEIRLRDIPSYIRTTNKHDIMLNFYLQQFEAIHKTDAIIMNTFDSLEHHVLEALSSKLPPIYPIGPINPLVAELIHHHKLQQINSNLWKEQSQCMEWLDSKDPNSVVYVNFGSNTVMSPQQLLEFAWGLANSGKPFLWFMRPGIVEGKPAVLPAEFMAETEERGMLGSWCNQEEVLNHPSVGAFLTHSGWNSTMESMIGGVAMISWPFFADQPTNCRYCNTEWGNGMEIDNNVKRDEVEKLVRELMDGEKGEAMRGNAKEWKRKAEEACKLGGSSSTNLDRLVSVLLTNNAKNRHLF</sequence>
<dbReference type="InterPro" id="IPR002213">
    <property type="entry name" value="UDP_glucos_trans"/>
</dbReference>
<dbReference type="Pfam" id="PF00201">
    <property type="entry name" value="UDPGT"/>
    <property type="match status" value="1"/>
</dbReference>
<dbReference type="GO" id="GO:0080043">
    <property type="term" value="F:quercetin 3-O-glucosyltransferase activity"/>
    <property type="evidence" value="ECO:0007669"/>
    <property type="project" value="TreeGrafter"/>
</dbReference>
<dbReference type="RefSeq" id="XP_022967587.1">
    <property type="nucleotide sequence ID" value="XM_023111819.1"/>
</dbReference>
<dbReference type="KEGG" id="cmax:111467039"/>
<evidence type="ECO:0000313" key="4">
    <source>
        <dbReference type="RefSeq" id="XP_022967587.1"/>
    </source>
</evidence>
<gene>
    <name evidence="4" type="primary">LOC111467039</name>
</gene>
<proteinExistence type="inferred from homology"/>
<dbReference type="FunFam" id="3.40.50.2000:FF:000055">
    <property type="entry name" value="Glycosyltransferase"/>
    <property type="match status" value="1"/>
</dbReference>
<organism evidence="3 4">
    <name type="scientific">Cucurbita maxima</name>
    <name type="common">Pumpkin</name>
    <name type="synonym">Winter squash</name>
    <dbReference type="NCBI Taxonomy" id="3661"/>
    <lineage>
        <taxon>Eukaryota</taxon>
        <taxon>Viridiplantae</taxon>
        <taxon>Streptophyta</taxon>
        <taxon>Embryophyta</taxon>
        <taxon>Tracheophyta</taxon>
        <taxon>Spermatophyta</taxon>
        <taxon>Magnoliopsida</taxon>
        <taxon>eudicotyledons</taxon>
        <taxon>Gunneridae</taxon>
        <taxon>Pentapetalae</taxon>
        <taxon>rosids</taxon>
        <taxon>fabids</taxon>
        <taxon>Cucurbitales</taxon>
        <taxon>Cucurbitaceae</taxon>
        <taxon>Cucurbiteae</taxon>
        <taxon>Cucurbita</taxon>
    </lineage>
</organism>
<dbReference type="GO" id="GO:0080044">
    <property type="term" value="F:quercetin 7-O-glucosyltransferase activity"/>
    <property type="evidence" value="ECO:0007669"/>
    <property type="project" value="TreeGrafter"/>
</dbReference>
<dbReference type="AlphaFoldDB" id="A0A6J1HR84"/>
<dbReference type="FunFam" id="3.40.50.2000:FF:000027">
    <property type="entry name" value="Glycosyltransferase"/>
    <property type="match status" value="1"/>
</dbReference>
<dbReference type="GeneID" id="111467039"/>
<keyword evidence="3" id="KW-1185">Reference proteome</keyword>
<dbReference type="OrthoDB" id="5835829at2759"/>
<evidence type="ECO:0000256" key="2">
    <source>
        <dbReference type="ARBA" id="ARBA00022679"/>
    </source>
</evidence>
<dbReference type="Gene3D" id="3.40.50.2000">
    <property type="entry name" value="Glycogen Phosphorylase B"/>
    <property type="match status" value="2"/>
</dbReference>
<dbReference type="Proteomes" id="UP000504608">
    <property type="component" value="Unplaced"/>
</dbReference>
<dbReference type="CDD" id="cd03784">
    <property type="entry name" value="GT1_Gtf-like"/>
    <property type="match status" value="1"/>
</dbReference>
<dbReference type="SUPFAM" id="SSF53756">
    <property type="entry name" value="UDP-Glycosyltransferase/glycogen phosphorylase"/>
    <property type="match status" value="1"/>
</dbReference>
<dbReference type="PANTHER" id="PTHR11926:SF1498">
    <property type="entry name" value="GLYCOSYLTRANSFERASE"/>
    <property type="match status" value="1"/>
</dbReference>
<evidence type="ECO:0000313" key="3">
    <source>
        <dbReference type="Proteomes" id="UP000504608"/>
    </source>
</evidence>
<dbReference type="PANTHER" id="PTHR11926">
    <property type="entry name" value="GLUCOSYL/GLUCURONOSYL TRANSFERASES"/>
    <property type="match status" value="1"/>
</dbReference>
<name>A0A6J1HR84_CUCMA</name>
<keyword evidence="2" id="KW-0808">Transferase</keyword>